<evidence type="ECO:0000256" key="2">
    <source>
        <dbReference type="ARBA" id="ARBA00006434"/>
    </source>
</evidence>
<dbReference type="Proteomes" id="UP000579406">
    <property type="component" value="Unassembled WGS sequence"/>
</dbReference>
<dbReference type="InterPro" id="IPR018212">
    <property type="entry name" value="Na/solute_symporter_CS"/>
</dbReference>
<dbReference type="GO" id="GO:0005412">
    <property type="term" value="F:D-glucose:sodium symporter activity"/>
    <property type="evidence" value="ECO:0007669"/>
    <property type="project" value="TreeGrafter"/>
</dbReference>
<keyword evidence="6 20" id="KW-0812">Transmembrane</keyword>
<feature type="transmembrane region" description="Helical" evidence="20">
    <location>
        <begin position="170"/>
        <end position="194"/>
    </location>
</feature>
<evidence type="ECO:0000256" key="18">
    <source>
        <dbReference type="ARBA" id="ARBA00045692"/>
    </source>
</evidence>
<keyword evidence="11" id="KW-0325">Glycoprotein</keyword>
<evidence type="ECO:0000256" key="8">
    <source>
        <dbReference type="ARBA" id="ARBA00023053"/>
    </source>
</evidence>
<evidence type="ECO:0000256" key="6">
    <source>
        <dbReference type="ARBA" id="ARBA00022692"/>
    </source>
</evidence>
<comment type="subcellular location">
    <subcellularLocation>
        <location evidence="1">Apical cell membrane</location>
        <topology evidence="1">Multi-pass membrane protein</topology>
    </subcellularLocation>
</comment>
<feature type="transmembrane region" description="Helical" evidence="20">
    <location>
        <begin position="369"/>
        <end position="393"/>
    </location>
</feature>
<reference evidence="21 22" key="1">
    <citation type="submission" date="2019-09" db="EMBL/GenBank/DDBJ databases">
        <title>Bird 10,000 Genomes (B10K) Project - Family phase.</title>
        <authorList>
            <person name="Zhang G."/>
        </authorList>
    </citation>
    <scope>NUCLEOTIDE SEQUENCE [LARGE SCALE GENOMIC DNA]</scope>
    <source>
        <strain evidence="21">B10K-DU-001-61</strain>
        <tissue evidence="21">Muscle</tissue>
    </source>
</reference>
<proteinExistence type="inferred from homology"/>
<protein>
    <recommendedName>
        <fullName evidence="15">Sodium/mannose cotransporter SLC5A10</fullName>
    </recommendedName>
    <alternativeName>
        <fullName evidence="16">Sodium/glucose cotransporter 5</fullName>
    </alternativeName>
    <alternativeName>
        <fullName evidence="17">Solute carrier family 5 member 10</fullName>
    </alternativeName>
</protein>
<feature type="transmembrane region" description="Helical" evidence="20">
    <location>
        <begin position="99"/>
        <end position="121"/>
    </location>
</feature>
<comment type="function">
    <text evidence="18">Electrogenic Na+-coupled sugar symporter that actively transports D-mannose or D-fructose at the plasma membrane, with a Na+ to sugar coupling ratio of 1:1. Transporter activity is driven by a transmembrane Na+ electrochemical gradient set by the Na+/K+ pump. Exclusively recognizes sugar substrates having a pyranose ring with an axial hydroxyl group on carbon 2. Has likely evolved to enable renal reabsorption of D-mannose, an important constituent of oligosaccharide chains of glycoproteins. Contributes to dietary D-fructose reabsorption from glomerular filtrate across the brush border of the kidney.</text>
</comment>
<keyword evidence="8" id="KW-0915">Sodium</keyword>
<evidence type="ECO:0000256" key="1">
    <source>
        <dbReference type="ARBA" id="ARBA00004424"/>
    </source>
</evidence>
<feature type="non-terminal residue" evidence="21">
    <location>
        <position position="525"/>
    </location>
</feature>
<dbReference type="AlphaFoldDB" id="A0A7K9U189"/>
<evidence type="ECO:0000256" key="5">
    <source>
        <dbReference type="ARBA" id="ARBA00022597"/>
    </source>
</evidence>
<evidence type="ECO:0000256" key="12">
    <source>
        <dbReference type="ARBA" id="ARBA00023201"/>
    </source>
</evidence>
<keyword evidence="22" id="KW-1185">Reference proteome</keyword>
<keyword evidence="12" id="KW-0739">Sodium transport</keyword>
<evidence type="ECO:0000256" key="19">
    <source>
        <dbReference type="RuleBase" id="RU362091"/>
    </source>
</evidence>
<keyword evidence="4" id="KW-1003">Cell membrane</keyword>
<dbReference type="EMBL" id="VWZY01006298">
    <property type="protein sequence ID" value="NXI54278.1"/>
    <property type="molecule type" value="Genomic_DNA"/>
</dbReference>
<dbReference type="PROSITE" id="PS00457">
    <property type="entry name" value="NA_SOLUT_SYMP_2"/>
    <property type="match status" value="1"/>
</dbReference>
<dbReference type="InterPro" id="IPR038377">
    <property type="entry name" value="Na/Glc_symporter_sf"/>
</dbReference>
<comment type="caution">
    <text evidence="21">The sequence shown here is derived from an EMBL/GenBank/DDBJ whole genome shotgun (WGS) entry which is preliminary data.</text>
</comment>
<keyword evidence="7 20" id="KW-1133">Transmembrane helix</keyword>
<feature type="transmembrane region" description="Helical" evidence="20">
    <location>
        <begin position="58"/>
        <end position="79"/>
    </location>
</feature>
<evidence type="ECO:0000256" key="9">
    <source>
        <dbReference type="ARBA" id="ARBA00023065"/>
    </source>
</evidence>
<keyword evidence="10 20" id="KW-0472">Membrane</keyword>
<feature type="transmembrane region" description="Helical" evidence="20">
    <location>
        <begin position="16"/>
        <end position="37"/>
    </location>
</feature>
<evidence type="ECO:0000313" key="21">
    <source>
        <dbReference type="EMBL" id="NXI54278.1"/>
    </source>
</evidence>
<feature type="transmembrane region" description="Helical" evidence="20">
    <location>
        <begin position="304"/>
        <end position="325"/>
    </location>
</feature>
<dbReference type="PROSITE" id="PS50283">
    <property type="entry name" value="NA_SOLUT_SYMP_3"/>
    <property type="match status" value="1"/>
</dbReference>
<organism evidence="21 22">
    <name type="scientific">Chloroceryle aenea</name>
    <name type="common">American pygmy kingfisher</name>
    <dbReference type="NCBI Taxonomy" id="176938"/>
    <lineage>
        <taxon>Eukaryota</taxon>
        <taxon>Metazoa</taxon>
        <taxon>Chordata</taxon>
        <taxon>Craniata</taxon>
        <taxon>Vertebrata</taxon>
        <taxon>Euteleostomi</taxon>
        <taxon>Archelosauria</taxon>
        <taxon>Archosauria</taxon>
        <taxon>Dinosauria</taxon>
        <taxon>Saurischia</taxon>
        <taxon>Theropoda</taxon>
        <taxon>Coelurosauria</taxon>
        <taxon>Aves</taxon>
        <taxon>Neognathae</taxon>
        <taxon>Neoaves</taxon>
        <taxon>Telluraves</taxon>
        <taxon>Coraciimorphae</taxon>
        <taxon>Coraciiformes</taxon>
        <taxon>Cerylidae</taxon>
        <taxon>Chloroceryle</taxon>
    </lineage>
</organism>
<dbReference type="OrthoDB" id="6132759at2759"/>
<keyword evidence="9" id="KW-0406">Ion transport</keyword>
<feature type="transmembrane region" description="Helical" evidence="20">
    <location>
        <begin position="437"/>
        <end position="462"/>
    </location>
</feature>
<keyword evidence="5" id="KW-0762">Sugar transport</keyword>
<evidence type="ECO:0000256" key="10">
    <source>
        <dbReference type="ARBA" id="ARBA00023136"/>
    </source>
</evidence>
<dbReference type="PANTHER" id="PTHR11819">
    <property type="entry name" value="SOLUTE CARRIER FAMILY 5"/>
    <property type="match status" value="1"/>
</dbReference>
<feature type="transmembrane region" description="Helical" evidence="20">
    <location>
        <begin position="469"/>
        <end position="487"/>
    </location>
</feature>
<dbReference type="PANTHER" id="PTHR11819:SF128">
    <property type="entry name" value="SODIUM_MANNOSE COTRANSPORTER SLC5A10"/>
    <property type="match status" value="1"/>
</dbReference>
<feature type="non-terminal residue" evidence="21">
    <location>
        <position position="1"/>
    </location>
</feature>
<gene>
    <name evidence="21" type="primary">Slc5a10</name>
    <name evidence="21" type="ORF">CHLAEN_R01791</name>
</gene>
<evidence type="ECO:0000256" key="15">
    <source>
        <dbReference type="ARBA" id="ARBA00039217"/>
    </source>
</evidence>
<comment type="catalytic activity">
    <reaction evidence="13">
        <text>D-mannose(out) + Na(+)(out) = D-mannose(in) + Na(+)(in)</text>
        <dbReference type="Rhea" id="RHEA:72907"/>
        <dbReference type="ChEBI" id="CHEBI:4208"/>
        <dbReference type="ChEBI" id="CHEBI:29101"/>
    </reaction>
    <physiologicalReaction direction="left-to-right" evidence="13">
        <dbReference type="Rhea" id="RHEA:72908"/>
    </physiologicalReaction>
</comment>
<accession>A0A7K9U189</accession>
<dbReference type="GO" id="GO:0016324">
    <property type="term" value="C:apical plasma membrane"/>
    <property type="evidence" value="ECO:0007669"/>
    <property type="project" value="UniProtKB-SubCell"/>
</dbReference>
<feature type="transmembrane region" description="Helical" evidence="20">
    <location>
        <begin position="265"/>
        <end position="283"/>
    </location>
</feature>
<dbReference type="Pfam" id="PF00474">
    <property type="entry name" value="SSF"/>
    <property type="match status" value="2"/>
</dbReference>
<dbReference type="NCBIfam" id="TIGR00813">
    <property type="entry name" value="sss"/>
    <property type="match status" value="1"/>
</dbReference>
<evidence type="ECO:0000256" key="16">
    <source>
        <dbReference type="ARBA" id="ARBA00041339"/>
    </source>
</evidence>
<evidence type="ECO:0000256" key="3">
    <source>
        <dbReference type="ARBA" id="ARBA00022448"/>
    </source>
</evidence>
<comment type="catalytic activity">
    <reaction evidence="14">
        <text>D-fructopyranose(out) + Na(+)(out) = D-fructopyranose(in) + Na(+)(in)</text>
        <dbReference type="Rhea" id="RHEA:72915"/>
        <dbReference type="ChEBI" id="CHEBI:29101"/>
        <dbReference type="ChEBI" id="CHEBI:37714"/>
    </reaction>
    <physiologicalReaction direction="left-to-right" evidence="14">
        <dbReference type="Rhea" id="RHEA:72916"/>
    </physiologicalReaction>
</comment>
<evidence type="ECO:0000256" key="14">
    <source>
        <dbReference type="ARBA" id="ARBA00036553"/>
    </source>
</evidence>
<evidence type="ECO:0000256" key="13">
    <source>
        <dbReference type="ARBA" id="ARBA00036082"/>
    </source>
</evidence>
<evidence type="ECO:0000313" key="22">
    <source>
        <dbReference type="Proteomes" id="UP000579406"/>
    </source>
</evidence>
<feature type="transmembrane region" description="Helical" evidence="20">
    <location>
        <begin position="133"/>
        <end position="150"/>
    </location>
</feature>
<keyword evidence="3" id="KW-0813">Transport</keyword>
<feature type="transmembrane region" description="Helical" evidence="20">
    <location>
        <begin position="201"/>
        <end position="219"/>
    </location>
</feature>
<dbReference type="PROSITE" id="PS00456">
    <property type="entry name" value="NA_SOLUT_SYMP_1"/>
    <property type="match status" value="1"/>
</dbReference>
<evidence type="ECO:0000256" key="7">
    <source>
        <dbReference type="ARBA" id="ARBA00022989"/>
    </source>
</evidence>
<dbReference type="Gene3D" id="1.20.1730.10">
    <property type="entry name" value="Sodium/glucose cotransporter"/>
    <property type="match status" value="1"/>
</dbReference>
<dbReference type="InterPro" id="IPR001734">
    <property type="entry name" value="Na/solute_symporter"/>
</dbReference>
<evidence type="ECO:0000256" key="17">
    <source>
        <dbReference type="ARBA" id="ARBA00042835"/>
    </source>
</evidence>
<evidence type="ECO:0000256" key="20">
    <source>
        <dbReference type="SAM" id="Phobius"/>
    </source>
</evidence>
<sequence length="525" mass="57038">MEGNSTAGSSSPSPQFSVADLVVVVVYFSLNVAVGIWSSCRVNRNTISGYFLAGRDMAWWPIGASLFASSEGSGLFIGLAGTGAAGGVAVTGFEWNATYALLALAWVFVPVYISSGIVTMPEYLQRRFGGERIRMYLCGLSLLLSIFTKISTDLYSGALFVQVCLGWDLYLSTVLMLVVTGLYTIAGGLAAVIYTDALQTPIMTLIMVLGAIVLAVKAFNEIGGYPNLEEAYLKAVPSKIVPNTTCHLPRADAMHLFRDPVSGDLPWTGMTFGLSIMATWYWCTDQVIVQRSLSAKSLSHAKAGSILASYLKMLPLFVIIMPGMISRVLYPASLCLKQAPNTGFLSYPLGRGVHFVLRLLFLSRQALGALARAAFIAWLLGFFSYFFLLLLFLLSRWRWRNITLHRIIAARRVVTVVLVALSVVWIPILQSSSGGQLYVYIQAVTSYLAPPVTAVFILAVFWPRANEQGAFWGLMVGLALGLARMGLELAYPTPCCGVPDGRPWLLADIHYLHFAVLLCAATGAI</sequence>
<name>A0A7K9U189_9AVES</name>
<comment type="similarity">
    <text evidence="2 19">Belongs to the sodium:solute symporter (SSF) (TC 2.A.21) family.</text>
</comment>
<evidence type="ECO:0000256" key="11">
    <source>
        <dbReference type="ARBA" id="ARBA00023180"/>
    </source>
</evidence>
<feature type="transmembrane region" description="Helical" evidence="20">
    <location>
        <begin position="413"/>
        <end position="431"/>
    </location>
</feature>
<evidence type="ECO:0000256" key="4">
    <source>
        <dbReference type="ARBA" id="ARBA00022475"/>
    </source>
</evidence>